<protein>
    <recommendedName>
        <fullName evidence="5">MYND-type domain-containing protein</fullName>
    </recommendedName>
</protein>
<evidence type="ECO:0000313" key="6">
    <source>
        <dbReference type="EMBL" id="KAG5167477.1"/>
    </source>
</evidence>
<keyword evidence="2 4" id="KW-0863">Zinc-finger</keyword>
<keyword evidence="1" id="KW-0479">Metal-binding</keyword>
<comment type="caution">
    <text evidence="6">The sequence shown here is derived from an EMBL/GenBank/DDBJ whole genome shotgun (WGS) entry which is preliminary data.</text>
</comment>
<evidence type="ECO:0000256" key="1">
    <source>
        <dbReference type="ARBA" id="ARBA00022723"/>
    </source>
</evidence>
<proteinExistence type="predicted"/>
<feature type="domain" description="MYND-type" evidence="5">
    <location>
        <begin position="41"/>
        <end position="83"/>
    </location>
</feature>
<keyword evidence="3" id="KW-0862">Zinc</keyword>
<name>A0A8H8CIC0_PSICU</name>
<dbReference type="PROSITE" id="PS50865">
    <property type="entry name" value="ZF_MYND_2"/>
    <property type="match status" value="1"/>
</dbReference>
<dbReference type="AlphaFoldDB" id="A0A8H8CIC0"/>
<evidence type="ECO:0000256" key="2">
    <source>
        <dbReference type="ARBA" id="ARBA00022771"/>
    </source>
</evidence>
<dbReference type="PROSITE" id="PS01360">
    <property type="entry name" value="ZF_MYND_1"/>
    <property type="match status" value="1"/>
</dbReference>
<dbReference type="SUPFAM" id="SSF144232">
    <property type="entry name" value="HIT/MYND zinc finger-like"/>
    <property type="match status" value="1"/>
</dbReference>
<accession>A0A8H8CIC0</accession>
<sequence length="244" mass="27542">MNQIGVQESHTQTDQQRLVCPTSGQGTSQFPNVTRKDLSQCQWCYKSRQEPGVILSNCGGCKRAWYCSKECQKAAWPTHKIACRINVENSKQHPDAQDVMKKLSTFCARHRPSLLKYGIQALDLANDPDRRLRDILAIDVIPVVDEEGNSKSSKLFLAFEARVESVDGFPPEQRHELKLQMKLFDEDSRRSGNMGGFFVIVIDRPSGAGNVCPMGFPKEIVNWERAQPWKEPLLNSLNAPLKSL</sequence>
<organism evidence="6">
    <name type="scientific">Psilocybe cubensis</name>
    <name type="common">Psychedelic mushroom</name>
    <name type="synonym">Stropharia cubensis</name>
    <dbReference type="NCBI Taxonomy" id="181762"/>
    <lineage>
        <taxon>Eukaryota</taxon>
        <taxon>Fungi</taxon>
        <taxon>Dikarya</taxon>
        <taxon>Basidiomycota</taxon>
        <taxon>Agaricomycotina</taxon>
        <taxon>Agaricomycetes</taxon>
        <taxon>Agaricomycetidae</taxon>
        <taxon>Agaricales</taxon>
        <taxon>Agaricineae</taxon>
        <taxon>Strophariaceae</taxon>
        <taxon>Psilocybe</taxon>
    </lineage>
</organism>
<dbReference type="EMBL" id="JAFIQS010000007">
    <property type="protein sequence ID" value="KAG5167477.1"/>
    <property type="molecule type" value="Genomic_DNA"/>
</dbReference>
<dbReference type="Pfam" id="PF01753">
    <property type="entry name" value="zf-MYND"/>
    <property type="match status" value="1"/>
</dbReference>
<dbReference type="GO" id="GO:0008270">
    <property type="term" value="F:zinc ion binding"/>
    <property type="evidence" value="ECO:0007669"/>
    <property type="project" value="UniProtKB-KW"/>
</dbReference>
<evidence type="ECO:0000256" key="4">
    <source>
        <dbReference type="PROSITE-ProRule" id="PRU00134"/>
    </source>
</evidence>
<dbReference type="InterPro" id="IPR002893">
    <property type="entry name" value="Znf_MYND"/>
</dbReference>
<evidence type="ECO:0000256" key="3">
    <source>
        <dbReference type="ARBA" id="ARBA00022833"/>
    </source>
</evidence>
<gene>
    <name evidence="6" type="ORF">JR316_007827</name>
</gene>
<dbReference type="Gene3D" id="6.10.140.2220">
    <property type="match status" value="1"/>
</dbReference>
<evidence type="ECO:0000259" key="5">
    <source>
        <dbReference type="PROSITE" id="PS50865"/>
    </source>
</evidence>
<reference evidence="6" key="1">
    <citation type="submission" date="2021-02" db="EMBL/GenBank/DDBJ databases">
        <title>Psilocybe cubensis genome.</title>
        <authorList>
            <person name="Mckernan K.J."/>
            <person name="Crawford S."/>
            <person name="Trippe A."/>
            <person name="Kane L.T."/>
            <person name="Mclaughlin S."/>
        </authorList>
    </citation>
    <scope>NUCLEOTIDE SEQUENCE [LARGE SCALE GENOMIC DNA]</scope>
    <source>
        <strain evidence="6">MGC-MH-2018</strain>
    </source>
</reference>